<reference evidence="1 2" key="1">
    <citation type="submission" date="2018-08" db="EMBL/GenBank/DDBJ databases">
        <title>Wenzhouxiangella salilacus sp. nov., a novel bacterium isolated from a saline lake in Xinjiang Province, China.</title>
        <authorList>
            <person name="Han S."/>
        </authorList>
    </citation>
    <scope>NUCLEOTIDE SEQUENCE [LARGE SCALE GENOMIC DNA]</scope>
    <source>
        <strain evidence="1 2">XDB06</strain>
    </source>
</reference>
<dbReference type="OrthoDB" id="9778569at2"/>
<dbReference type="PANTHER" id="PTHR31367">
    <property type="entry name" value="CYTOSOLIC 5'-NUCLEOTIDASE 1 FAMILY MEMBER"/>
    <property type="match status" value="1"/>
</dbReference>
<evidence type="ECO:0000313" key="2">
    <source>
        <dbReference type="Proteomes" id="UP000260351"/>
    </source>
</evidence>
<sequence length="310" mass="34267">MPENPKKTSEADHPGPLIIGISSRALFDLDESHKVFEEHGLERYMAYQREREDEILGKGVAFHLAEKLLRLNNDGMDHPGVEVVLMSRNSADTGLRIFNSIEHYGLNIERAVFTNGASPADYIEPSGAQLFLSANEDDVRRVLMAGYAAATILPSAIRENRSEQLKLAFDGDAVIFSDEAERIYKEQGLEAFSTSERAQAASPLAAGPFKRVLEGIQRIQAAYPLEENPIRTALITARSAPAHKRVILTLRAWGIRIDEAMFLGGREKAPFLRSFGADIFFDDQTLHTDAASREVATGHVPHGVANEKKT</sequence>
<dbReference type="GO" id="GO:0008253">
    <property type="term" value="F:5'-nucleotidase activity"/>
    <property type="evidence" value="ECO:0007669"/>
    <property type="project" value="InterPro"/>
</dbReference>
<name>A0A3E1KDW0_9GAMM</name>
<dbReference type="EMBL" id="QUZK01000004">
    <property type="protein sequence ID" value="RFF32737.1"/>
    <property type="molecule type" value="Genomic_DNA"/>
</dbReference>
<dbReference type="GO" id="GO:0009117">
    <property type="term" value="P:nucleotide metabolic process"/>
    <property type="evidence" value="ECO:0007669"/>
    <property type="project" value="InterPro"/>
</dbReference>
<keyword evidence="2" id="KW-1185">Reference proteome</keyword>
<comment type="caution">
    <text evidence="1">The sequence shown here is derived from an EMBL/GenBank/DDBJ whole genome shotgun (WGS) entry which is preliminary data.</text>
</comment>
<dbReference type="AlphaFoldDB" id="A0A3E1KDW0"/>
<dbReference type="Pfam" id="PF06189">
    <property type="entry name" value="5-nucleotidase"/>
    <property type="match status" value="1"/>
</dbReference>
<dbReference type="GO" id="GO:0000166">
    <property type="term" value="F:nucleotide binding"/>
    <property type="evidence" value="ECO:0007669"/>
    <property type="project" value="InterPro"/>
</dbReference>
<dbReference type="RefSeq" id="WP_116649266.1">
    <property type="nucleotide sequence ID" value="NZ_QUZK01000004.1"/>
</dbReference>
<dbReference type="PANTHER" id="PTHR31367:SF5">
    <property type="entry name" value="CYTOSOLIC 5'-NUCLEOTIDASE 1A"/>
    <property type="match status" value="1"/>
</dbReference>
<dbReference type="Proteomes" id="UP000260351">
    <property type="component" value="Unassembled WGS sequence"/>
</dbReference>
<evidence type="ECO:0000313" key="1">
    <source>
        <dbReference type="EMBL" id="RFF32737.1"/>
    </source>
</evidence>
<dbReference type="GO" id="GO:0000287">
    <property type="term" value="F:magnesium ion binding"/>
    <property type="evidence" value="ECO:0007669"/>
    <property type="project" value="InterPro"/>
</dbReference>
<accession>A0A3E1KDW0</accession>
<organism evidence="1 2">
    <name type="scientific">Wenzhouxiangella sediminis</name>
    <dbReference type="NCBI Taxonomy" id="1792836"/>
    <lineage>
        <taxon>Bacteria</taxon>
        <taxon>Pseudomonadati</taxon>
        <taxon>Pseudomonadota</taxon>
        <taxon>Gammaproteobacteria</taxon>
        <taxon>Chromatiales</taxon>
        <taxon>Wenzhouxiangellaceae</taxon>
        <taxon>Wenzhouxiangella</taxon>
    </lineage>
</organism>
<proteinExistence type="predicted"/>
<gene>
    <name evidence="1" type="ORF">DZC52_01055</name>
</gene>
<dbReference type="InterPro" id="IPR010394">
    <property type="entry name" value="5-nucleotidase"/>
</dbReference>
<dbReference type="GO" id="GO:0005737">
    <property type="term" value="C:cytoplasm"/>
    <property type="evidence" value="ECO:0007669"/>
    <property type="project" value="InterPro"/>
</dbReference>
<protein>
    <submittedName>
        <fullName evidence="1">5'-nucleotidase</fullName>
    </submittedName>
</protein>